<reference evidence="2" key="1">
    <citation type="submission" date="2018-05" db="EMBL/GenBank/DDBJ databases">
        <title>Draft genome of Mucuna pruriens seed.</title>
        <authorList>
            <person name="Nnadi N.E."/>
            <person name="Vos R."/>
            <person name="Hasami M.H."/>
            <person name="Devisetty U.K."/>
            <person name="Aguiy J.C."/>
        </authorList>
    </citation>
    <scope>NUCLEOTIDE SEQUENCE [LARGE SCALE GENOMIC DNA]</scope>
    <source>
        <strain evidence="2">JCA_2017</strain>
    </source>
</reference>
<feature type="transmembrane region" description="Helical" evidence="1">
    <location>
        <begin position="310"/>
        <end position="333"/>
    </location>
</feature>
<dbReference type="PANTHER" id="PTHR11697">
    <property type="entry name" value="GENERAL TRANSCRIPTION FACTOR 2-RELATED ZINC FINGER PROTEIN"/>
    <property type="match status" value="1"/>
</dbReference>
<organism evidence="2 3">
    <name type="scientific">Mucuna pruriens</name>
    <name type="common">Velvet bean</name>
    <name type="synonym">Dolichos pruriens</name>
    <dbReference type="NCBI Taxonomy" id="157652"/>
    <lineage>
        <taxon>Eukaryota</taxon>
        <taxon>Viridiplantae</taxon>
        <taxon>Streptophyta</taxon>
        <taxon>Embryophyta</taxon>
        <taxon>Tracheophyta</taxon>
        <taxon>Spermatophyta</taxon>
        <taxon>Magnoliopsida</taxon>
        <taxon>eudicotyledons</taxon>
        <taxon>Gunneridae</taxon>
        <taxon>Pentapetalae</taxon>
        <taxon>rosids</taxon>
        <taxon>fabids</taxon>
        <taxon>Fabales</taxon>
        <taxon>Fabaceae</taxon>
        <taxon>Papilionoideae</taxon>
        <taxon>50 kb inversion clade</taxon>
        <taxon>NPAAA clade</taxon>
        <taxon>indigoferoid/millettioid clade</taxon>
        <taxon>Phaseoleae</taxon>
        <taxon>Mucuna</taxon>
    </lineage>
</organism>
<dbReference type="PANTHER" id="PTHR11697:SF230">
    <property type="entry name" value="ZINC FINGER, MYM DOMAIN CONTAINING 1"/>
    <property type="match status" value="1"/>
</dbReference>
<protein>
    <recommendedName>
        <fullName evidence="4">HAT C-terminal dimerisation domain-containing protein</fullName>
    </recommendedName>
</protein>
<sequence length="352" mass="40611">MVVALCYVNKKRQVIVLHGQRHDGASNMQGEFNGLKIANLSNDVGASCNHRDILKESQITKVREALQKGDISSGRGLNQEATTEKVEDTRWSSHYGTLLSLVSPFSSMIDVLEIIEEDGISFEQKVEACALLNSMQSFEFVFILHLMKNILRITHELCQALQRFHQDIINVMKLVTVSKQIQVMRDDIWYSLLNDMSLFCVKHNVVVPNMNDTFQTQGRSRRKMEKVSNLFHFQVELFYQVANQQLQKLNNHFTKMNFELLPFIFSLIELLALDSQLENYFIYICSDSAFSELGGISDLSTKLVETRKHVVYPLMYLLLELALILHVEIVSIARTFSTMNFIKNWMRNCIRD</sequence>
<evidence type="ECO:0000256" key="1">
    <source>
        <dbReference type="SAM" id="Phobius"/>
    </source>
</evidence>
<evidence type="ECO:0008006" key="4">
    <source>
        <dbReference type="Google" id="ProtNLM"/>
    </source>
</evidence>
<accession>A0A371F6U4</accession>
<evidence type="ECO:0000313" key="3">
    <source>
        <dbReference type="Proteomes" id="UP000257109"/>
    </source>
</evidence>
<keyword evidence="1" id="KW-1133">Transmembrane helix</keyword>
<keyword evidence="1" id="KW-0472">Membrane</keyword>
<evidence type="ECO:0000313" key="2">
    <source>
        <dbReference type="EMBL" id="RDX74009.1"/>
    </source>
</evidence>
<gene>
    <name evidence="2" type="ORF">CR513_46294</name>
</gene>
<dbReference type="STRING" id="157652.A0A371F6U4"/>
<dbReference type="Proteomes" id="UP000257109">
    <property type="component" value="Unassembled WGS sequence"/>
</dbReference>
<keyword evidence="3" id="KW-1185">Reference proteome</keyword>
<name>A0A371F6U4_MUCPR</name>
<dbReference type="InterPro" id="IPR055298">
    <property type="entry name" value="AtLOH3-like"/>
</dbReference>
<keyword evidence="1" id="KW-0812">Transmembrane</keyword>
<dbReference type="EMBL" id="QJKJ01010326">
    <property type="protein sequence ID" value="RDX74009.1"/>
    <property type="molecule type" value="Genomic_DNA"/>
</dbReference>
<comment type="caution">
    <text evidence="2">The sequence shown here is derived from an EMBL/GenBank/DDBJ whole genome shotgun (WGS) entry which is preliminary data.</text>
</comment>
<dbReference type="OrthoDB" id="1731999at2759"/>
<dbReference type="AlphaFoldDB" id="A0A371F6U4"/>
<feature type="non-terminal residue" evidence="2">
    <location>
        <position position="1"/>
    </location>
</feature>
<proteinExistence type="predicted"/>